<dbReference type="PANTHER" id="PTHR32502">
    <property type="entry name" value="N-ACETYLGALACTOSAMINE PERMEASE II COMPONENT-RELATED"/>
    <property type="match status" value="1"/>
</dbReference>
<dbReference type="InterPro" id="IPR050303">
    <property type="entry name" value="GatZ_KbaZ_carbometab"/>
</dbReference>
<keyword evidence="2" id="KW-0813">Transport</keyword>
<feature type="transmembrane region" description="Helical" evidence="9">
    <location>
        <begin position="96"/>
        <end position="118"/>
    </location>
</feature>
<feature type="transmembrane region" description="Helical" evidence="9">
    <location>
        <begin position="139"/>
        <end position="159"/>
    </location>
</feature>
<dbReference type="Proteomes" id="UP001219630">
    <property type="component" value="Chromosome"/>
</dbReference>
<dbReference type="PROSITE" id="PS51106">
    <property type="entry name" value="PTS_EIIC_TYPE_4"/>
    <property type="match status" value="1"/>
</dbReference>
<gene>
    <name evidence="10" type="primary">agaW</name>
    <name evidence="10" type="ORF">O1Q98_10140</name>
</gene>
<keyword evidence="5" id="KW-0598">Phosphotransferase system</keyword>
<protein>
    <submittedName>
        <fullName evidence="10">PTS N-acetylgalactosamine transporter subunit IIC</fullName>
    </submittedName>
</protein>
<evidence type="ECO:0000313" key="11">
    <source>
        <dbReference type="Proteomes" id="UP001219630"/>
    </source>
</evidence>
<evidence type="ECO:0000256" key="5">
    <source>
        <dbReference type="ARBA" id="ARBA00022683"/>
    </source>
</evidence>
<keyword evidence="4" id="KW-0762">Sugar transport</keyword>
<evidence type="ECO:0000256" key="6">
    <source>
        <dbReference type="ARBA" id="ARBA00022692"/>
    </source>
</evidence>
<dbReference type="EMBL" id="CP114280">
    <property type="protein sequence ID" value="WFN54086.1"/>
    <property type="molecule type" value="Genomic_DNA"/>
</dbReference>
<keyword evidence="3" id="KW-1003">Cell membrane</keyword>
<dbReference type="NCBIfam" id="NF040757">
    <property type="entry name" value="AgaW"/>
    <property type="match status" value="1"/>
</dbReference>
<dbReference type="RefSeq" id="WP_125257947.1">
    <property type="nucleotide sequence ID" value="NZ_CP114280.1"/>
</dbReference>
<dbReference type="InterPro" id="IPR047835">
    <property type="entry name" value="PTS_IIC_GalNAc_AgaW-like"/>
</dbReference>
<feature type="transmembrane region" description="Helical" evidence="9">
    <location>
        <begin position="207"/>
        <end position="235"/>
    </location>
</feature>
<evidence type="ECO:0000256" key="8">
    <source>
        <dbReference type="ARBA" id="ARBA00023136"/>
    </source>
</evidence>
<comment type="subcellular location">
    <subcellularLocation>
        <location evidence="1">Cell membrane</location>
        <topology evidence="1">Multi-pass membrane protein</topology>
    </subcellularLocation>
</comment>
<keyword evidence="7 9" id="KW-1133">Transmembrane helix</keyword>
<evidence type="ECO:0000256" key="3">
    <source>
        <dbReference type="ARBA" id="ARBA00022475"/>
    </source>
</evidence>
<feature type="transmembrane region" description="Helical" evidence="9">
    <location>
        <begin position="174"/>
        <end position="195"/>
    </location>
</feature>
<keyword evidence="8 9" id="KW-0472">Membrane</keyword>
<evidence type="ECO:0000256" key="2">
    <source>
        <dbReference type="ARBA" id="ARBA00022448"/>
    </source>
</evidence>
<dbReference type="PANTHER" id="PTHR32502:SF8">
    <property type="entry name" value="N-ACETYLGALACTOSAMINE PERMEASE IIC COMPONENT 1"/>
    <property type="match status" value="1"/>
</dbReference>
<keyword evidence="11" id="KW-1185">Reference proteome</keyword>
<evidence type="ECO:0000256" key="1">
    <source>
        <dbReference type="ARBA" id="ARBA00004651"/>
    </source>
</evidence>
<evidence type="ECO:0000256" key="9">
    <source>
        <dbReference type="SAM" id="Phobius"/>
    </source>
</evidence>
<evidence type="ECO:0000256" key="7">
    <source>
        <dbReference type="ARBA" id="ARBA00022989"/>
    </source>
</evidence>
<name>A0ABY8G0J2_9GAMM</name>
<accession>A0ABY8G0J2</accession>
<organism evidence="10 11">
    <name type="scientific">Dickeya lacustris</name>
    <dbReference type="NCBI Taxonomy" id="2259638"/>
    <lineage>
        <taxon>Bacteria</taxon>
        <taxon>Pseudomonadati</taxon>
        <taxon>Pseudomonadota</taxon>
        <taxon>Gammaproteobacteria</taxon>
        <taxon>Enterobacterales</taxon>
        <taxon>Pectobacteriaceae</taxon>
        <taxon>Dickeya</taxon>
    </lineage>
</organism>
<sequence length="259" mass="27778">MDILTVLLIALWVGLAGLDYYGSGFMIGRPIVTGSVVGLIMGDLKAGLEIGATLELAWLGLMPLAGAQPPNVTIGAAVGVVFGIQSGLSPSAVVGVAIPFAILMQQLTVIQFTAFATLMTKVDKMASACDVKGIERINYLGMLTYFFTFFLCAFIPTWFGDVVAKTIVEQVPKVIIDGLSIAGAMMPALGFAMLLKMMLKEKKYIPFFIIGFVCATFLKLPIIAIALLGTSVAAIDYFNQAEHRRRVIPSENKQMDEGI</sequence>
<evidence type="ECO:0000313" key="10">
    <source>
        <dbReference type="EMBL" id="WFN54086.1"/>
    </source>
</evidence>
<keyword evidence="6 9" id="KW-0812">Transmembrane</keyword>
<dbReference type="InterPro" id="IPR004700">
    <property type="entry name" value="PTS_IIC_man"/>
</dbReference>
<dbReference type="Pfam" id="PF03609">
    <property type="entry name" value="EII-Sor"/>
    <property type="match status" value="1"/>
</dbReference>
<reference evidence="10 11" key="1">
    <citation type="submission" date="2022-12" db="EMBL/GenBank/DDBJ databases">
        <title>Complete genome sequencing of Dickeya lacustris type strain LMG30899.</title>
        <authorList>
            <person name="Dobhal S."/>
            <person name="Arizala D."/>
            <person name="Arif M."/>
        </authorList>
    </citation>
    <scope>NUCLEOTIDE SEQUENCE [LARGE SCALE GENOMIC DNA]</scope>
    <source>
        <strain evidence="10 11">LMG30899</strain>
    </source>
</reference>
<evidence type="ECO:0000256" key="4">
    <source>
        <dbReference type="ARBA" id="ARBA00022597"/>
    </source>
</evidence>
<proteinExistence type="predicted"/>